<dbReference type="SMART" id="SM00256">
    <property type="entry name" value="FBOX"/>
    <property type="match status" value="1"/>
</dbReference>
<dbReference type="SUPFAM" id="SSF81383">
    <property type="entry name" value="F-box domain"/>
    <property type="match status" value="1"/>
</dbReference>
<protein>
    <recommendedName>
        <fullName evidence="2">F-box domain-containing protein</fullName>
    </recommendedName>
</protein>
<proteinExistence type="predicted"/>
<dbReference type="Pfam" id="PF12937">
    <property type="entry name" value="F-box-like"/>
    <property type="match status" value="1"/>
</dbReference>
<keyword evidence="4" id="KW-1185">Reference proteome</keyword>
<dbReference type="Gene3D" id="1.20.1280.50">
    <property type="match status" value="1"/>
</dbReference>
<dbReference type="Pfam" id="PF12014">
    <property type="entry name" value="Cyclin_D1_bind"/>
    <property type="match status" value="2"/>
</dbReference>
<evidence type="ECO:0000313" key="3">
    <source>
        <dbReference type="EMBL" id="KAI7838540.1"/>
    </source>
</evidence>
<evidence type="ECO:0000256" key="1">
    <source>
        <dbReference type="SAM" id="MobiDB-lite"/>
    </source>
</evidence>
<organism evidence="3 4">
    <name type="scientific">Chlorella ohadii</name>
    <dbReference type="NCBI Taxonomy" id="2649997"/>
    <lineage>
        <taxon>Eukaryota</taxon>
        <taxon>Viridiplantae</taxon>
        <taxon>Chlorophyta</taxon>
        <taxon>core chlorophytes</taxon>
        <taxon>Trebouxiophyceae</taxon>
        <taxon>Chlorellales</taxon>
        <taxon>Chlorellaceae</taxon>
        <taxon>Chlorella clade</taxon>
        <taxon>Chlorella</taxon>
    </lineage>
</organism>
<feature type="region of interest" description="Disordered" evidence="1">
    <location>
        <begin position="27"/>
        <end position="52"/>
    </location>
</feature>
<name>A0AAD5DID2_9CHLO</name>
<dbReference type="EMBL" id="JADXDR010000124">
    <property type="protein sequence ID" value="KAI7838540.1"/>
    <property type="molecule type" value="Genomic_DNA"/>
</dbReference>
<dbReference type="InterPro" id="IPR001810">
    <property type="entry name" value="F-box_dom"/>
</dbReference>
<dbReference type="InterPro" id="IPR036047">
    <property type="entry name" value="F-box-like_dom_sf"/>
</dbReference>
<dbReference type="InterPro" id="IPR040275">
    <property type="entry name" value="At5g39450-like"/>
</dbReference>
<dbReference type="PANTHER" id="PTHR31370">
    <property type="entry name" value="F-BOX PROTEIN FAMILY-LIKE"/>
    <property type="match status" value="1"/>
</dbReference>
<dbReference type="AlphaFoldDB" id="A0AAD5DID2"/>
<sequence length="423" mass="45580">MLKAGLEALARLQLEGYHARPEAAVQQAAQEQAAAQQPGSAEVAGGEQGPLPLHELPSDVLGKIIQHLSTADIHNLLTASRGLHDALLDDALWHTLCISRWGALTDVQRWVVPPLPPTTPGTPGRVTLPLPQTFRKLYVLLHETAPVVGLWRLVGEGPRGALICFRWTRDGIEGVEVECRKPLSGRTDPVPWARICPARGLTTAVTVDQEGAYAAVTVYGAQGQRILRSPSAEAAAAVALPHSQASSSPLGSSPLGSFESEWLAFMTSSISHGRSKQRKRSQRGMGGPARPEGPAIYHLKRVEQPQPSSKHPHCGLWAGDYGPSGLEVLQLRYDFKGRAAQLQAWKVTGDDGGGDARPPGSPRGPPRVVAVHEGSGQVAGPGFQHPEWVAGRLLVFEDGSLCFVWQEGLNQVTEMRRLRLPRR</sequence>
<reference evidence="3" key="1">
    <citation type="submission" date="2020-11" db="EMBL/GenBank/DDBJ databases">
        <title>Chlorella ohadii genome sequencing and assembly.</title>
        <authorList>
            <person name="Murik O."/>
            <person name="Treves H."/>
            <person name="Kedem I."/>
            <person name="Shotland Y."/>
            <person name="Kaplan A."/>
        </authorList>
    </citation>
    <scope>NUCLEOTIDE SEQUENCE</scope>
    <source>
        <strain evidence="3">1</strain>
    </source>
</reference>
<gene>
    <name evidence="3" type="ORF">COHA_007683</name>
</gene>
<feature type="compositionally biased region" description="Low complexity" evidence="1">
    <location>
        <begin position="27"/>
        <end position="37"/>
    </location>
</feature>
<feature type="domain" description="F-box" evidence="2">
    <location>
        <begin position="50"/>
        <end position="96"/>
    </location>
</feature>
<evidence type="ECO:0000259" key="2">
    <source>
        <dbReference type="PROSITE" id="PS50181"/>
    </source>
</evidence>
<feature type="region of interest" description="Disordered" evidence="1">
    <location>
        <begin position="269"/>
        <end position="293"/>
    </location>
</feature>
<accession>A0AAD5DID2</accession>
<feature type="compositionally biased region" description="Basic residues" evidence="1">
    <location>
        <begin position="273"/>
        <end position="282"/>
    </location>
</feature>
<dbReference type="Proteomes" id="UP001205105">
    <property type="component" value="Unassembled WGS sequence"/>
</dbReference>
<dbReference type="PANTHER" id="PTHR31370:SF2">
    <property type="entry name" value="OS08G0105100 PROTEIN"/>
    <property type="match status" value="1"/>
</dbReference>
<comment type="caution">
    <text evidence="3">The sequence shown here is derived from an EMBL/GenBank/DDBJ whole genome shotgun (WGS) entry which is preliminary data.</text>
</comment>
<dbReference type="PROSITE" id="PS50181">
    <property type="entry name" value="FBOX"/>
    <property type="match status" value="1"/>
</dbReference>
<evidence type="ECO:0000313" key="4">
    <source>
        <dbReference type="Proteomes" id="UP001205105"/>
    </source>
</evidence>